<feature type="compositionally biased region" description="Basic and acidic residues" evidence="1">
    <location>
        <begin position="24"/>
        <end position="33"/>
    </location>
</feature>
<dbReference type="EMBL" id="REFY01000002">
    <property type="protein sequence ID" value="RQG91604.1"/>
    <property type="molecule type" value="Genomic_DNA"/>
</dbReference>
<organism evidence="2 3">
    <name type="scientific">Natrarchaeobius halalkaliphilus</name>
    <dbReference type="NCBI Taxonomy" id="1679091"/>
    <lineage>
        <taxon>Archaea</taxon>
        <taxon>Methanobacteriati</taxon>
        <taxon>Methanobacteriota</taxon>
        <taxon>Stenosarchaea group</taxon>
        <taxon>Halobacteria</taxon>
        <taxon>Halobacteriales</taxon>
        <taxon>Natrialbaceae</taxon>
        <taxon>Natrarchaeobius</taxon>
    </lineage>
</organism>
<evidence type="ECO:0000256" key="1">
    <source>
        <dbReference type="SAM" id="MobiDB-lite"/>
    </source>
</evidence>
<gene>
    <name evidence="2" type="ORF">EA462_06535</name>
</gene>
<dbReference type="Pfam" id="PF03243">
    <property type="entry name" value="MerB"/>
    <property type="match status" value="1"/>
</dbReference>
<protein>
    <submittedName>
        <fullName evidence="2">Alkylmercury lyase</fullName>
    </submittedName>
</protein>
<dbReference type="Proteomes" id="UP000273828">
    <property type="component" value="Unassembled WGS sequence"/>
</dbReference>
<dbReference type="RefSeq" id="WP_124177734.1">
    <property type="nucleotide sequence ID" value="NZ_REFY01000002.1"/>
</dbReference>
<dbReference type="AlphaFoldDB" id="A0A3N6LVA3"/>
<dbReference type="OrthoDB" id="232973at2157"/>
<evidence type="ECO:0000313" key="3">
    <source>
        <dbReference type="Proteomes" id="UP000273828"/>
    </source>
</evidence>
<dbReference type="InterPro" id="IPR053717">
    <property type="entry name" value="MerB_lyase_sf"/>
</dbReference>
<evidence type="ECO:0000313" key="2">
    <source>
        <dbReference type="EMBL" id="RQG91604.1"/>
    </source>
</evidence>
<accession>A0A3N6LVA3</accession>
<reference evidence="2 3" key="1">
    <citation type="submission" date="2018-10" db="EMBL/GenBank/DDBJ databases">
        <title>Natrarchaeobius chitinivorans gen. nov., sp. nov., and Natrarchaeobius haloalkaliphilus sp. nov., alkaliphilic, chitin-utilizing haloarchaea from hypersaline alkaline lakes.</title>
        <authorList>
            <person name="Sorokin D.Y."/>
            <person name="Elcheninov A.G."/>
            <person name="Kostrikina N.A."/>
            <person name="Bale N.J."/>
            <person name="Sinninghe Damste J.S."/>
            <person name="Khijniak T.V."/>
            <person name="Kublanov I.V."/>
            <person name="Toshchakov S.V."/>
        </authorList>
    </citation>
    <scope>NUCLEOTIDE SEQUENCE [LARGE SCALE GENOMIC DNA]</scope>
    <source>
        <strain evidence="2 3">AArcht-Sl</strain>
    </source>
</reference>
<dbReference type="SUPFAM" id="SSF160387">
    <property type="entry name" value="NosL/MerB-like"/>
    <property type="match status" value="1"/>
</dbReference>
<feature type="region of interest" description="Disordered" evidence="1">
    <location>
        <begin position="1"/>
        <end position="57"/>
    </location>
</feature>
<dbReference type="Gene3D" id="3.30.450.410">
    <property type="match status" value="1"/>
</dbReference>
<proteinExistence type="predicted"/>
<dbReference type="GO" id="GO:0018836">
    <property type="term" value="F:alkylmercury lyase activity"/>
    <property type="evidence" value="ECO:0007669"/>
    <property type="project" value="InterPro"/>
</dbReference>
<dbReference type="InterPro" id="IPR004927">
    <property type="entry name" value="MerB"/>
</dbReference>
<keyword evidence="2" id="KW-0456">Lyase</keyword>
<comment type="caution">
    <text evidence="2">The sequence shown here is derived from an EMBL/GenBank/DDBJ whole genome shotgun (WGS) entry which is preliminary data.</text>
</comment>
<name>A0A3N6LVA3_9EURY</name>
<sequence>MTPRFDGCGGNSGCGCESAGRKNGSADDAERPTPIESEPTGSGSNATEDRWVEDPTDSAATLPEDVQTAMERFLGTEPLETMVDCLPAVRRRVFGDTVDVVDLCHADGETDHRAVLEGETYHFRCFYDVILLAALTSSPVEMRTVAPDGAAVTARVTGTGKPTVSPTSAVASFGIETDVEPLSASDRPLEVSYAAICPHTNAFPSRPEYEAWAATASAATIGMPLANATELAELLLE</sequence>
<keyword evidence="3" id="KW-1185">Reference proteome</keyword>